<evidence type="ECO:0000256" key="1">
    <source>
        <dbReference type="ARBA" id="ARBA00000085"/>
    </source>
</evidence>
<evidence type="ECO:0000256" key="8">
    <source>
        <dbReference type="ARBA" id="ARBA00023012"/>
    </source>
</evidence>
<dbReference type="CDD" id="cd00082">
    <property type="entry name" value="HisKA"/>
    <property type="match status" value="1"/>
</dbReference>
<dbReference type="InterPro" id="IPR036890">
    <property type="entry name" value="HATPase_C_sf"/>
</dbReference>
<reference evidence="11 12" key="1">
    <citation type="journal article" date="2021" name="Genome Biol. Evol.">
        <title>The evolution of interdependence in a four-way mealybug symbiosis.</title>
        <authorList>
            <person name="Garber A.I."/>
            <person name="Kupper M."/>
            <person name="Laetsch D.R."/>
            <person name="Weldon S.R."/>
            <person name="Ladinsky M.S."/>
            <person name="Bjorkman P.J."/>
            <person name="McCutcheon J.P."/>
        </authorList>
    </citation>
    <scope>NUCLEOTIDE SEQUENCE [LARGE SCALE GENOMIC DNA]</scope>
    <source>
        <strain evidence="11">SOD</strain>
    </source>
</reference>
<evidence type="ECO:0000256" key="9">
    <source>
        <dbReference type="SAM" id="Phobius"/>
    </source>
</evidence>
<dbReference type="SUPFAM" id="SSF47384">
    <property type="entry name" value="Homodimeric domain of signal transducing histidine kinase"/>
    <property type="match status" value="1"/>
</dbReference>
<evidence type="ECO:0000256" key="2">
    <source>
        <dbReference type="ARBA" id="ARBA00012438"/>
    </source>
</evidence>
<dbReference type="PANTHER" id="PTHR42878">
    <property type="entry name" value="TWO-COMPONENT HISTIDINE KINASE"/>
    <property type="match status" value="1"/>
</dbReference>
<name>A0ABS5YA80_9GAMM</name>
<keyword evidence="9" id="KW-0472">Membrane</keyword>
<dbReference type="InterPro" id="IPR050351">
    <property type="entry name" value="BphY/WalK/GraS-like"/>
</dbReference>
<dbReference type="InterPro" id="IPR003661">
    <property type="entry name" value="HisK_dim/P_dom"/>
</dbReference>
<organism evidence="11 12">
    <name type="scientific">Candidatus Sodalis endolongispinus</name>
    <dbReference type="NCBI Taxonomy" id="2812662"/>
    <lineage>
        <taxon>Bacteria</taxon>
        <taxon>Pseudomonadati</taxon>
        <taxon>Pseudomonadota</taxon>
        <taxon>Gammaproteobacteria</taxon>
        <taxon>Enterobacterales</taxon>
        <taxon>Bruguierivoracaceae</taxon>
        <taxon>Sodalis</taxon>
    </lineage>
</organism>
<evidence type="ECO:0000256" key="5">
    <source>
        <dbReference type="ARBA" id="ARBA00022741"/>
    </source>
</evidence>
<proteinExistence type="predicted"/>
<evidence type="ECO:0000313" key="11">
    <source>
        <dbReference type="EMBL" id="MBT9431889.1"/>
    </source>
</evidence>
<dbReference type="InterPro" id="IPR005467">
    <property type="entry name" value="His_kinase_dom"/>
</dbReference>
<sequence>MTVNKWRPFPRSLRQLVVLAFSLVLLPLLLLAWQAWQSLDTLSEQAAEINRSTLADARRSENMTGLALAMERSYRQYCVLDDPTLARLYQNQRQQYRQTLSGRGDPLPDPRYRQRLETMLAALDQLHCDNSGPGGQASAQLEAFSRANDELVQATRENIFARGRQLQQAIAEQGRIFGWLALLLFLFSLTLVFLFTRMIIGPVKRVENMINRLGEGQALAADTPFSGPREIQSLAQRIIWLNERLAWLESQRHEFLRHISHELKTPLASLREGAELLADEVAGPLSADQRDVVAILDSSSRHLQQLIEQLLDYNRRLADGPSFAADIDLAAMVASVIAAHSLPARAKGIHNHVTLEVTHCRAQPELLTRVLDNLYSNAVHYGQESGNIWIRSRLSGQRILLELANSGAPIAETDLALIFEPFYQGSIQRKGVVKGSGLGLSIARDCIRRMRGELDLVRVDYAAVCFRITLPLTGETR</sequence>
<accession>A0ABS5YA80</accession>
<dbReference type="GO" id="GO:0016301">
    <property type="term" value="F:kinase activity"/>
    <property type="evidence" value="ECO:0007669"/>
    <property type="project" value="UniProtKB-KW"/>
</dbReference>
<dbReference type="InterPro" id="IPR036097">
    <property type="entry name" value="HisK_dim/P_sf"/>
</dbReference>
<keyword evidence="4" id="KW-0808">Transferase</keyword>
<dbReference type="SUPFAM" id="SSF55874">
    <property type="entry name" value="ATPase domain of HSP90 chaperone/DNA topoisomerase II/histidine kinase"/>
    <property type="match status" value="1"/>
</dbReference>
<comment type="caution">
    <text evidence="11">The sequence shown here is derived from an EMBL/GenBank/DDBJ whole genome shotgun (WGS) entry which is preliminary data.</text>
</comment>
<keyword evidence="9" id="KW-1133">Transmembrane helix</keyword>
<dbReference type="PROSITE" id="PS50109">
    <property type="entry name" value="HIS_KIN"/>
    <property type="match status" value="1"/>
</dbReference>
<keyword evidence="9" id="KW-0812">Transmembrane</keyword>
<keyword evidence="12" id="KW-1185">Reference proteome</keyword>
<keyword evidence="6 11" id="KW-0418">Kinase</keyword>
<dbReference type="Pfam" id="PF02518">
    <property type="entry name" value="HATPase_c"/>
    <property type="match status" value="1"/>
</dbReference>
<gene>
    <name evidence="11" type="ORF">JZM24_06560</name>
</gene>
<dbReference type="Gene3D" id="1.10.287.130">
    <property type="match status" value="1"/>
</dbReference>
<dbReference type="InterPro" id="IPR003594">
    <property type="entry name" value="HATPase_dom"/>
</dbReference>
<dbReference type="SMART" id="SM00388">
    <property type="entry name" value="HisKA"/>
    <property type="match status" value="1"/>
</dbReference>
<keyword evidence="3" id="KW-0597">Phosphoprotein</keyword>
<evidence type="ECO:0000256" key="6">
    <source>
        <dbReference type="ARBA" id="ARBA00022777"/>
    </source>
</evidence>
<feature type="transmembrane region" description="Helical" evidence="9">
    <location>
        <begin position="176"/>
        <end position="195"/>
    </location>
</feature>
<dbReference type="CDD" id="cd00075">
    <property type="entry name" value="HATPase"/>
    <property type="match status" value="1"/>
</dbReference>
<keyword evidence="5" id="KW-0547">Nucleotide-binding</keyword>
<feature type="domain" description="Histidine kinase" evidence="10">
    <location>
        <begin position="258"/>
        <end position="474"/>
    </location>
</feature>
<dbReference type="Proteomes" id="UP000811282">
    <property type="component" value="Unassembled WGS sequence"/>
</dbReference>
<evidence type="ECO:0000256" key="7">
    <source>
        <dbReference type="ARBA" id="ARBA00022840"/>
    </source>
</evidence>
<dbReference type="Pfam" id="PF00512">
    <property type="entry name" value="HisKA"/>
    <property type="match status" value="1"/>
</dbReference>
<dbReference type="SMART" id="SM00387">
    <property type="entry name" value="HATPase_c"/>
    <property type="match status" value="1"/>
</dbReference>
<evidence type="ECO:0000256" key="4">
    <source>
        <dbReference type="ARBA" id="ARBA00022679"/>
    </source>
</evidence>
<dbReference type="EC" id="2.7.13.3" evidence="2"/>
<evidence type="ECO:0000256" key="3">
    <source>
        <dbReference type="ARBA" id="ARBA00022553"/>
    </source>
</evidence>
<protein>
    <recommendedName>
        <fullName evidence="2">histidine kinase</fullName>
        <ecNumber evidence="2">2.7.13.3</ecNumber>
    </recommendedName>
</protein>
<dbReference type="RefSeq" id="WP_215669097.1">
    <property type="nucleotide sequence ID" value="NZ_JAFJYC010000001.1"/>
</dbReference>
<dbReference type="EMBL" id="JAFJYC010000001">
    <property type="protein sequence ID" value="MBT9431889.1"/>
    <property type="molecule type" value="Genomic_DNA"/>
</dbReference>
<dbReference type="InterPro" id="IPR004358">
    <property type="entry name" value="Sig_transdc_His_kin-like_C"/>
</dbReference>
<comment type="catalytic activity">
    <reaction evidence="1">
        <text>ATP + protein L-histidine = ADP + protein N-phospho-L-histidine.</text>
        <dbReference type="EC" id="2.7.13.3"/>
    </reaction>
</comment>
<dbReference type="Gene3D" id="3.30.565.10">
    <property type="entry name" value="Histidine kinase-like ATPase, C-terminal domain"/>
    <property type="match status" value="1"/>
</dbReference>
<evidence type="ECO:0000259" key="10">
    <source>
        <dbReference type="PROSITE" id="PS50109"/>
    </source>
</evidence>
<keyword evidence="8" id="KW-0902">Two-component regulatory system</keyword>
<dbReference type="Gene3D" id="6.10.340.10">
    <property type="match status" value="1"/>
</dbReference>
<dbReference type="PANTHER" id="PTHR42878:SF7">
    <property type="entry name" value="SENSOR HISTIDINE KINASE GLRK"/>
    <property type="match status" value="1"/>
</dbReference>
<dbReference type="PRINTS" id="PR00344">
    <property type="entry name" value="BCTRLSENSOR"/>
</dbReference>
<evidence type="ECO:0000313" key="12">
    <source>
        <dbReference type="Proteomes" id="UP000811282"/>
    </source>
</evidence>
<keyword evidence="7" id="KW-0067">ATP-binding</keyword>